<organism evidence="1 2">
    <name type="scientific">Allacma fusca</name>
    <dbReference type="NCBI Taxonomy" id="39272"/>
    <lineage>
        <taxon>Eukaryota</taxon>
        <taxon>Metazoa</taxon>
        <taxon>Ecdysozoa</taxon>
        <taxon>Arthropoda</taxon>
        <taxon>Hexapoda</taxon>
        <taxon>Collembola</taxon>
        <taxon>Symphypleona</taxon>
        <taxon>Sminthuridae</taxon>
        <taxon>Allacma</taxon>
    </lineage>
</organism>
<dbReference type="AlphaFoldDB" id="A0A8J2NXB4"/>
<dbReference type="Proteomes" id="UP000708208">
    <property type="component" value="Unassembled WGS sequence"/>
</dbReference>
<reference evidence="1" key="1">
    <citation type="submission" date="2021-06" db="EMBL/GenBank/DDBJ databases">
        <authorList>
            <person name="Hodson N. C."/>
            <person name="Mongue J. A."/>
            <person name="Jaron S. K."/>
        </authorList>
    </citation>
    <scope>NUCLEOTIDE SEQUENCE</scope>
</reference>
<gene>
    <name evidence="1" type="ORF">AFUS01_LOCUS11367</name>
</gene>
<name>A0A8J2NXB4_9HEXA</name>
<dbReference type="EMBL" id="CAJVCH010087244">
    <property type="protein sequence ID" value="CAG7722208.1"/>
    <property type="molecule type" value="Genomic_DNA"/>
</dbReference>
<evidence type="ECO:0000313" key="1">
    <source>
        <dbReference type="EMBL" id="CAG7722208.1"/>
    </source>
</evidence>
<comment type="caution">
    <text evidence="1">The sequence shown here is derived from an EMBL/GenBank/DDBJ whole genome shotgun (WGS) entry which is preliminary data.</text>
</comment>
<evidence type="ECO:0000313" key="2">
    <source>
        <dbReference type="Proteomes" id="UP000708208"/>
    </source>
</evidence>
<protein>
    <submittedName>
        <fullName evidence="1">Uncharacterized protein</fullName>
    </submittedName>
</protein>
<proteinExistence type="predicted"/>
<keyword evidence="2" id="KW-1185">Reference proteome</keyword>
<feature type="non-terminal residue" evidence="1">
    <location>
        <position position="1"/>
    </location>
</feature>
<sequence>FTQSPEFKVGESILQVLLHQDICIWTRSTTARAEGTPQINATTNVCPASLLPVSPSPDQWVLVYRRINSLHDEKVVQQQDKRGAPELHKLVLLLHCVNPKDWRRKKV</sequence>
<accession>A0A8J2NXB4</accession>